<dbReference type="OrthoDB" id="9761045at2"/>
<feature type="domain" description="Alpha-L-rhamnosidase concanavalin-like" evidence="4">
    <location>
        <begin position="320"/>
        <end position="420"/>
    </location>
</feature>
<evidence type="ECO:0000256" key="2">
    <source>
        <dbReference type="ARBA" id="ARBA00012652"/>
    </source>
</evidence>
<evidence type="ECO:0000259" key="5">
    <source>
        <dbReference type="Pfam" id="PF08531"/>
    </source>
</evidence>
<name>A0A1C7IE63_9FIRM</name>
<dbReference type="GO" id="GO:0030596">
    <property type="term" value="F:alpha-L-rhamnosidase activity"/>
    <property type="evidence" value="ECO:0007669"/>
    <property type="project" value="UniProtKB-EC"/>
</dbReference>
<dbReference type="PANTHER" id="PTHR33307">
    <property type="entry name" value="ALPHA-RHAMNOSIDASE (EUROFUNG)"/>
    <property type="match status" value="1"/>
</dbReference>
<dbReference type="RefSeq" id="WP_065543354.1">
    <property type="nucleotide sequence ID" value="NZ_CP015405.2"/>
</dbReference>
<dbReference type="Pfam" id="PF08531">
    <property type="entry name" value="Bac_rhamnosid_N"/>
    <property type="match status" value="1"/>
</dbReference>
<evidence type="ECO:0000259" key="4">
    <source>
        <dbReference type="Pfam" id="PF05592"/>
    </source>
</evidence>
<dbReference type="PIRSF" id="PIRSF010631">
    <property type="entry name" value="A-rhamnsds"/>
    <property type="match status" value="1"/>
</dbReference>
<dbReference type="Pfam" id="PF25788">
    <property type="entry name" value="Ig_Rha78A_N"/>
    <property type="match status" value="1"/>
</dbReference>
<proteinExistence type="predicted"/>
<evidence type="ECO:0000256" key="3">
    <source>
        <dbReference type="ARBA" id="ARBA00022801"/>
    </source>
</evidence>
<evidence type="ECO:0000259" key="7">
    <source>
        <dbReference type="Pfam" id="PF17390"/>
    </source>
</evidence>
<sequence length="889" mass="100838">MLKVKKIHMDYQVNPVGVEAMPQFGWELESDRRNVVQTSYRLQIAADRAFSELIYDSGQIQDRESAHIFVKDTEIMPASKYFVRVRVWTAEEETGWSETAWFVTSLLEEGLKAPFVSGETDDSYKEESKGTYVRGTFRVKGKVREAYAFTTALGLYNFYLNGEKVGEDEMTPGWTSYRRHLLYQTYDVASALKEGINVAGAMLGAGWYKGIMGLTRARNNYGSKTGFAMQIYIRYEDGSTETVCTGPSWKGCDAPVVFADIYNGEIYDAAKEIPGWAVDAAPQGEWRDVVLVPFDTGVLRAQSGSRVRVMDELPAKRIFRTPKGELVIDFGQNLAGRIRVTAYGKPGDVIELHCFEVLDHEGNVYLDNLRHAKASMKYTFAREGTVTYHPHFTYMGFQYAKIVSWPGEAEKENFTACTLHSEMERTGNITCSHPLLNQLHHNYLWGLKGNFLDVPTDCPQRDERLGWTGDAQIFCRTACYLMNTYTFYKKWLRDVEADQTPEGGVPHVVPNIEEGRTDGNWLLRQGPHSAAAWADVAVINPWTLYLMYGDKAILERQYSSMKAWIDFMRCHSEDHIWNYKLQFGDWVALDAEEGSYFGATPNDLTCTAYYAYSTGLFAKMARALGKEETAREYEKLYSHIVEKFQRTFFKDDGTMTAQTQTAHIVALYFKLVPQAYVKKTVAGLKRLLDKENGHLVTGFVGTPYFCHALSQNGCVKEAYDLLLKEDFPSWLYQVKMGATTVWEHWDGIKPDGSMWSPGMNSFNHYAYGAIGEWMYRVMAGIEADEACTGFKHAVFYPRIGGGLQFVDGTYHSIYGEEGVRWEREDDKVILTVRIPANTTASVRLDEAEEVLEADSLSFVQKSGYMEAEAGSGTYRILFRRGEHHGFGNL</sequence>
<feature type="domain" description="Bacterial alpha-L-rhamnosidase N-terminal" evidence="5">
    <location>
        <begin position="142"/>
        <end position="310"/>
    </location>
</feature>
<dbReference type="STRING" id="1796616.A4V09_16550"/>
<dbReference type="Pfam" id="PF17389">
    <property type="entry name" value="Bac_rhamnosid6H"/>
    <property type="match status" value="1"/>
</dbReference>
<dbReference type="KEGG" id="byl:A4V09_16550"/>
<dbReference type="Gene3D" id="2.60.420.10">
    <property type="entry name" value="Maltose phosphorylase, domain 3"/>
    <property type="match status" value="1"/>
</dbReference>
<reference evidence="8" key="1">
    <citation type="submission" date="2017-04" db="EMBL/GenBank/DDBJ databases">
        <title>Complete Genome Sequences of Twelve Strains of a Stable Defined Moderately Diverse Mouse Microbiota 2 (sDMDMm2).</title>
        <authorList>
            <person name="Uchimura Y."/>
            <person name="Wyss M."/>
            <person name="Brugiroux S."/>
            <person name="Limenitakis J.P."/>
            <person name="Stecher B."/>
            <person name="McCoy K.D."/>
            <person name="Macpherson A.J."/>
        </authorList>
    </citation>
    <scope>NUCLEOTIDE SEQUENCE</scope>
    <source>
        <strain evidence="8">YL58</strain>
    </source>
</reference>
<evidence type="ECO:0000313" key="8">
    <source>
        <dbReference type="EMBL" id="ANU77224.1"/>
    </source>
</evidence>
<dbReference type="Gene3D" id="1.50.10.10">
    <property type="match status" value="1"/>
</dbReference>
<dbReference type="InterPro" id="IPR012341">
    <property type="entry name" value="6hp_glycosidase-like_sf"/>
</dbReference>
<evidence type="ECO:0000256" key="1">
    <source>
        <dbReference type="ARBA" id="ARBA00001445"/>
    </source>
</evidence>
<dbReference type="PANTHER" id="PTHR33307:SF6">
    <property type="entry name" value="ALPHA-RHAMNOSIDASE (EUROFUNG)-RELATED"/>
    <property type="match status" value="1"/>
</dbReference>
<dbReference type="InterPro" id="IPR016007">
    <property type="entry name" value="Alpha_rhamnosid"/>
</dbReference>
<evidence type="ECO:0000313" key="9">
    <source>
        <dbReference type="Proteomes" id="UP000092574"/>
    </source>
</evidence>
<dbReference type="Pfam" id="PF05592">
    <property type="entry name" value="Bac_rhamnosid"/>
    <property type="match status" value="1"/>
</dbReference>
<dbReference type="InterPro" id="IPR013737">
    <property type="entry name" value="Bac_rhamnosid_N"/>
</dbReference>
<dbReference type="InterPro" id="IPR013783">
    <property type="entry name" value="Ig-like_fold"/>
</dbReference>
<dbReference type="InterPro" id="IPR035398">
    <property type="entry name" value="Bac_rhamnosid_C"/>
</dbReference>
<feature type="domain" description="Alpha-L-rhamnosidase C-terminal" evidence="7">
    <location>
        <begin position="780"/>
        <end position="852"/>
    </location>
</feature>
<evidence type="ECO:0000259" key="6">
    <source>
        <dbReference type="Pfam" id="PF17389"/>
    </source>
</evidence>
<keyword evidence="3" id="KW-0378">Hydrolase</keyword>
<dbReference type="InterPro" id="IPR008928">
    <property type="entry name" value="6-hairpin_glycosidase_sf"/>
</dbReference>
<dbReference type="Pfam" id="PF17390">
    <property type="entry name" value="Bac_rhamnosid_C"/>
    <property type="match status" value="1"/>
</dbReference>
<dbReference type="EMBL" id="CP015405">
    <property type="protein sequence ID" value="ANU77224.1"/>
    <property type="molecule type" value="Genomic_DNA"/>
</dbReference>
<dbReference type="GO" id="GO:0005975">
    <property type="term" value="P:carbohydrate metabolic process"/>
    <property type="evidence" value="ECO:0007669"/>
    <property type="project" value="InterPro"/>
</dbReference>
<dbReference type="AlphaFoldDB" id="A0A1C7IE63"/>
<dbReference type="Gene3D" id="2.60.120.260">
    <property type="entry name" value="Galactose-binding domain-like"/>
    <property type="match status" value="2"/>
</dbReference>
<gene>
    <name evidence="8" type="ORF">A4V09_16550</name>
</gene>
<dbReference type="Gene3D" id="2.60.40.10">
    <property type="entry name" value="Immunoglobulins"/>
    <property type="match status" value="1"/>
</dbReference>
<dbReference type="SUPFAM" id="SSF48208">
    <property type="entry name" value="Six-hairpin glycosidases"/>
    <property type="match status" value="1"/>
</dbReference>
<comment type="catalytic activity">
    <reaction evidence="1">
        <text>Hydrolysis of terminal non-reducing alpha-L-rhamnose residues in alpha-L-rhamnosides.</text>
        <dbReference type="EC" id="3.2.1.40"/>
    </reaction>
</comment>
<protein>
    <recommendedName>
        <fullName evidence="2">alpha-L-rhamnosidase</fullName>
        <ecNumber evidence="2">3.2.1.40</ecNumber>
    </recommendedName>
</protein>
<organism evidence="8 9">
    <name type="scientific">Blautia pseudococcoides</name>
    <dbReference type="NCBI Taxonomy" id="1796616"/>
    <lineage>
        <taxon>Bacteria</taxon>
        <taxon>Bacillati</taxon>
        <taxon>Bacillota</taxon>
        <taxon>Clostridia</taxon>
        <taxon>Lachnospirales</taxon>
        <taxon>Lachnospiraceae</taxon>
        <taxon>Blautia</taxon>
    </lineage>
</organism>
<dbReference type="InterPro" id="IPR035396">
    <property type="entry name" value="Bac_rhamnosid6H"/>
</dbReference>
<feature type="domain" description="Alpha-L-rhamnosidase six-hairpin glycosidase" evidence="6">
    <location>
        <begin position="424"/>
        <end position="777"/>
    </location>
</feature>
<dbReference type="InterPro" id="IPR008902">
    <property type="entry name" value="Rhamnosid_concanavalin"/>
</dbReference>
<dbReference type="Proteomes" id="UP000092574">
    <property type="component" value="Chromosome"/>
</dbReference>
<keyword evidence="9" id="KW-1185">Reference proteome</keyword>
<accession>A0A1C7IE63</accession>
<dbReference type="EC" id="3.2.1.40" evidence="2"/>